<dbReference type="EMBL" id="SMFZ01000002">
    <property type="protein sequence ID" value="TCK21943.1"/>
    <property type="molecule type" value="Genomic_DNA"/>
</dbReference>
<dbReference type="AlphaFoldDB" id="A0A4R1HLP3"/>
<protein>
    <submittedName>
        <fullName evidence="1">Uncharacterized protein</fullName>
    </submittedName>
</protein>
<proteinExistence type="predicted"/>
<gene>
    <name evidence="1" type="ORF">EV378_5940</name>
</gene>
<dbReference type="RefSeq" id="WP_132430622.1">
    <property type="nucleotide sequence ID" value="NZ_SMFZ01000002.1"/>
</dbReference>
<comment type="caution">
    <text evidence="1">The sequence shown here is derived from an EMBL/GenBank/DDBJ whole genome shotgun (WGS) entry which is preliminary data.</text>
</comment>
<evidence type="ECO:0000313" key="2">
    <source>
        <dbReference type="Proteomes" id="UP000295560"/>
    </source>
</evidence>
<accession>A0A4R1HLP3</accession>
<reference evidence="1 2" key="1">
    <citation type="submission" date="2019-03" db="EMBL/GenBank/DDBJ databases">
        <title>Sequencing the genomes of 1000 actinobacteria strains.</title>
        <authorList>
            <person name="Klenk H.-P."/>
        </authorList>
    </citation>
    <scope>NUCLEOTIDE SEQUENCE [LARGE SCALE GENOMIC DNA]</scope>
    <source>
        <strain evidence="1 2">DSM 44969</strain>
    </source>
</reference>
<name>A0A4R1HLP3_PSEEN</name>
<dbReference type="Proteomes" id="UP000295560">
    <property type="component" value="Unassembled WGS sequence"/>
</dbReference>
<dbReference type="OrthoDB" id="9784823at2"/>
<keyword evidence="2" id="KW-1185">Reference proteome</keyword>
<evidence type="ECO:0000313" key="1">
    <source>
        <dbReference type="EMBL" id="TCK21943.1"/>
    </source>
</evidence>
<organism evidence="1 2">
    <name type="scientific">Pseudonocardia endophytica</name>
    <dbReference type="NCBI Taxonomy" id="401976"/>
    <lineage>
        <taxon>Bacteria</taxon>
        <taxon>Bacillati</taxon>
        <taxon>Actinomycetota</taxon>
        <taxon>Actinomycetes</taxon>
        <taxon>Pseudonocardiales</taxon>
        <taxon>Pseudonocardiaceae</taxon>
        <taxon>Pseudonocardia</taxon>
    </lineage>
</organism>
<sequence length="633" mass="66124">MVAQRATVTLQDIADLAHVRRHVVTMWRRRPRVRGRVVPFPEPMSSADGAEHFDRDEIVAYLQATGRGNNVEAEQDAPALSVPDGVDAEDVVALLALHAATGEDVDGRSAADLADLARRVDPGDDLLLSEVRELIITEAMAGYVDDLVAASFGPSDALARLESSRLHRHPGRRGVGEDLADIVAAAAGAARDALGGEGVVLVPPAEASMFRTLAAGFAGVVLAPDQNRALRRRAQIEEIAVRDSPADAPTVHVLSVIGMSEAEALRSADDLVLGLGSSDVGVVVGAAGTLCDPLVGAASRDRTDTLSGRVLAAAIRLPRGLWRSAHRQSLALWVLHGARRNEFVSLADLEGAAIDLDDLAADITAALLEPATDATRGSRAPRYARRRDLTAVLAQAAVVPRGVTAVRLGSGPPSCHLDRVHAATLTTSRPLAGCDVAVAAAPTTITLRRRSLAELVSDGQLLVKHGTRVDLAHADPAGTVAILAADSAADHVRLDPFDAARLYRRAHRTEPGDVVFLERPSPTARVDGSGGALVAAPSRILRLQPGAPVGPHVLAAVVNTLTPAGTAWTTWSLPLLSAADADALDEALAAIATHQDELRRHTDAARDLVTSLIEGVAAGAVTLDPTLTRTEAG</sequence>